<evidence type="ECO:0000256" key="1">
    <source>
        <dbReference type="SAM" id="MobiDB-lite"/>
    </source>
</evidence>
<dbReference type="SUPFAM" id="SSF46689">
    <property type="entry name" value="Homeodomain-like"/>
    <property type="match status" value="1"/>
</dbReference>
<feature type="region of interest" description="Disordered" evidence="1">
    <location>
        <begin position="1"/>
        <end position="120"/>
    </location>
</feature>
<feature type="region of interest" description="Disordered" evidence="1">
    <location>
        <begin position="136"/>
        <end position="156"/>
    </location>
</feature>
<dbReference type="Proteomes" id="UP000182444">
    <property type="component" value="Chromosome 1E"/>
</dbReference>
<dbReference type="AlphaFoldDB" id="A0A1H6Q6B7"/>
<dbReference type="VEuPathDB" id="FungiDB:YALI1_E07409g"/>
<dbReference type="Proteomes" id="UP000256601">
    <property type="component" value="Unassembled WGS sequence"/>
</dbReference>
<proteinExistence type="predicted"/>
<dbReference type="Gene3D" id="1.10.10.60">
    <property type="entry name" value="Homeodomain-like"/>
    <property type="match status" value="1"/>
</dbReference>
<dbReference type="KEGG" id="yli:2912351"/>
<accession>A0A1H6Q6B7</accession>
<dbReference type="VEuPathDB" id="FungiDB:YALI0_E06105g"/>
<evidence type="ECO:0008006" key="6">
    <source>
        <dbReference type="Google" id="ProtNLM"/>
    </source>
</evidence>
<organism evidence="2 4">
    <name type="scientific">Yarrowia lipolytica</name>
    <name type="common">Candida lipolytica</name>
    <dbReference type="NCBI Taxonomy" id="4952"/>
    <lineage>
        <taxon>Eukaryota</taxon>
        <taxon>Fungi</taxon>
        <taxon>Dikarya</taxon>
        <taxon>Ascomycota</taxon>
        <taxon>Saccharomycotina</taxon>
        <taxon>Dipodascomycetes</taxon>
        <taxon>Dipodascales</taxon>
        <taxon>Dipodascales incertae sedis</taxon>
        <taxon>Yarrowia</taxon>
    </lineage>
</organism>
<dbReference type="EMBL" id="CP017557">
    <property type="protein sequence ID" value="AOW05027.1"/>
    <property type="molecule type" value="Genomic_DNA"/>
</dbReference>
<name>A0A1H6Q6B7_YARLL</name>
<evidence type="ECO:0000313" key="4">
    <source>
        <dbReference type="Proteomes" id="UP000182444"/>
    </source>
</evidence>
<feature type="compositionally biased region" description="Basic and acidic residues" evidence="1">
    <location>
        <begin position="67"/>
        <end position="76"/>
    </location>
</feature>
<feature type="compositionally biased region" description="Low complexity" evidence="1">
    <location>
        <begin position="95"/>
        <end position="105"/>
    </location>
</feature>
<reference evidence="2 4" key="1">
    <citation type="journal article" date="2016" name="PLoS ONE">
        <title>Sequence Assembly of Yarrowia lipolytica Strain W29/CLIB89 Shows Transposable Element Diversity.</title>
        <authorList>
            <person name="Magnan C."/>
            <person name="Yu J."/>
            <person name="Chang I."/>
            <person name="Jahn E."/>
            <person name="Kanomata Y."/>
            <person name="Wu J."/>
            <person name="Zeller M."/>
            <person name="Oakes M."/>
            <person name="Baldi P."/>
            <person name="Sandmeyer S."/>
        </authorList>
    </citation>
    <scope>NUCLEOTIDE SEQUENCE [LARGE SCALE GENOMIC DNA]</scope>
    <source>
        <strain evidence="2">CLIB89</strain>
        <strain evidence="4">CLIB89(W29)</strain>
    </source>
</reference>
<gene>
    <name evidence="3" type="ORF">B0I71DRAFT_93692</name>
    <name evidence="2" type="ORF">YALI1_E07409g</name>
</gene>
<dbReference type="InterPro" id="IPR009057">
    <property type="entry name" value="Homeodomain-like_sf"/>
</dbReference>
<evidence type="ECO:0000313" key="5">
    <source>
        <dbReference type="Proteomes" id="UP000256601"/>
    </source>
</evidence>
<dbReference type="GeneID" id="2912351"/>
<evidence type="ECO:0000313" key="3">
    <source>
        <dbReference type="EMBL" id="RDW27829.1"/>
    </source>
</evidence>
<reference evidence="3 5" key="2">
    <citation type="submission" date="2018-07" db="EMBL/GenBank/DDBJ databases">
        <title>Draft Genome Assemblies for Five Robust Yarrowia lipolytica Strains Exhibiting High Lipid Production and Pentose Sugar Utilization and Sugar Alcohol Secretion from Undetoxified Lignocellulosic Biomass Hydrolysates.</title>
        <authorList>
            <consortium name="DOE Joint Genome Institute"/>
            <person name="Walker C."/>
            <person name="Ryu S."/>
            <person name="Na H."/>
            <person name="Zane M."/>
            <person name="LaButti K."/>
            <person name="Lipzen A."/>
            <person name="Haridas S."/>
            <person name="Barry K."/>
            <person name="Grigoriev I.V."/>
            <person name="Quarterman J."/>
            <person name="Slininger P."/>
            <person name="Dien B."/>
            <person name="Trinh C.T."/>
        </authorList>
    </citation>
    <scope>NUCLEOTIDE SEQUENCE [LARGE SCALE GENOMIC DNA]</scope>
    <source>
        <strain evidence="3 5">YB392</strain>
    </source>
</reference>
<sequence length="291" mass="33356">MNNNSRIMVPMHSLPSPGQPQGPTSHHMGYQYVETPPSPKSRKSSSFNPKYMPPLDSSYRLGYKPLFKRENEDPFKYDISSPTPAQSPYDERKTSAPSVVTSSTTGYPNYTTEPLPRKRGYSAPQNKAMVSMVHHMQPQQTYHSSSSSSNSSRATIKKARRAYRSKFTQEQDRLIISMKNENKTWQEIKEMVKGETPHNIQRRYEVLMAQMNGNLIWEQDDLDALVDLLEAAERHKWKHISSELSRKLDKKVTPLACQKKFKEMFGVAENSSLLGSSLCYAYYDNGWNCVE</sequence>
<dbReference type="EMBL" id="KZ857328">
    <property type="protein sequence ID" value="RDW27829.1"/>
    <property type="molecule type" value="Genomic_DNA"/>
</dbReference>
<protein>
    <recommendedName>
        <fullName evidence="6">Myb-like domain-containing protein</fullName>
    </recommendedName>
</protein>
<evidence type="ECO:0000313" key="2">
    <source>
        <dbReference type="EMBL" id="AOW05027.1"/>
    </source>
</evidence>